<name>A0A317F6V2_9PROT</name>
<sequence length="111" mass="11962">MAARQRAAMRPLDAALVRLQTMAARGGQPNRMAREVELIVGEWLGEAGADPDEVRTRLDELHEQLASGVVDAEEQVSYVDPDEAAAVKQAGITLAALVATRDAVQRARDTL</sequence>
<dbReference type="AlphaFoldDB" id="A0A317F6V2"/>
<dbReference type="RefSeq" id="WP_109873408.1">
    <property type="nucleotide sequence ID" value="NZ_QGNA01000007.1"/>
</dbReference>
<dbReference type="Proteomes" id="UP000245765">
    <property type="component" value="Unassembled WGS sequence"/>
</dbReference>
<reference evidence="2" key="1">
    <citation type="submission" date="2018-05" db="EMBL/GenBank/DDBJ databases">
        <authorList>
            <person name="Du Z."/>
            <person name="Wang X."/>
        </authorList>
    </citation>
    <scope>NUCLEOTIDE SEQUENCE [LARGE SCALE GENOMIC DNA]</scope>
    <source>
        <strain evidence="2">CQN31</strain>
    </source>
</reference>
<keyword evidence="2" id="KW-1185">Reference proteome</keyword>
<comment type="caution">
    <text evidence="1">The sequence shown here is derived from an EMBL/GenBank/DDBJ whole genome shotgun (WGS) entry which is preliminary data.</text>
</comment>
<gene>
    <name evidence="1" type="ORF">DFH01_25820</name>
</gene>
<proteinExistence type="predicted"/>
<dbReference type="OrthoDB" id="7270686at2"/>
<evidence type="ECO:0000313" key="1">
    <source>
        <dbReference type="EMBL" id="PWS34435.1"/>
    </source>
</evidence>
<organism evidence="1 2">
    <name type="scientific">Falsiroseomonas bella</name>
    <dbReference type="NCBI Taxonomy" id="2184016"/>
    <lineage>
        <taxon>Bacteria</taxon>
        <taxon>Pseudomonadati</taxon>
        <taxon>Pseudomonadota</taxon>
        <taxon>Alphaproteobacteria</taxon>
        <taxon>Acetobacterales</taxon>
        <taxon>Roseomonadaceae</taxon>
        <taxon>Falsiroseomonas</taxon>
    </lineage>
</organism>
<evidence type="ECO:0000313" key="2">
    <source>
        <dbReference type="Proteomes" id="UP000245765"/>
    </source>
</evidence>
<protein>
    <submittedName>
        <fullName evidence="1">Uncharacterized protein</fullName>
    </submittedName>
</protein>
<dbReference type="EMBL" id="QGNA01000007">
    <property type="protein sequence ID" value="PWS34435.1"/>
    <property type="molecule type" value="Genomic_DNA"/>
</dbReference>
<accession>A0A317F6V2</accession>